<dbReference type="Proteomes" id="UP000323454">
    <property type="component" value="Unassembled WGS sequence"/>
</dbReference>
<dbReference type="InterPro" id="IPR017517">
    <property type="entry name" value="Maleyloyr_isom"/>
</dbReference>
<dbReference type="AlphaFoldDB" id="A0A5B2X5Y3"/>
<comment type="caution">
    <text evidence="1">The sequence shown here is derived from an EMBL/GenBank/DDBJ whole genome shotgun (WGS) entry which is preliminary data.</text>
</comment>
<dbReference type="InterPro" id="IPR034660">
    <property type="entry name" value="DinB/YfiT-like"/>
</dbReference>
<dbReference type="OrthoDB" id="3268903at2"/>
<sequence>MSVAREERRLLCDLFAELGPDAPTRCEGWQTRDLAAHLALRERRPDAAIGIAVSSFAGRTRRVQESFAARPWAELVDLVRSGPPRWSPYAITAVDGLVNAAEFFIHHEDVRRAREDWQPRPPESARDEVLWRNVTRAGRLTYRRSPVGVALRRPDGTEATVRRGPNTATVVGEPGELLLHAFGRDRAVVEFDGEQSSIAVVQGLDRGM</sequence>
<dbReference type="SUPFAM" id="SSF109854">
    <property type="entry name" value="DinB/YfiT-like putative metalloenzymes"/>
    <property type="match status" value="1"/>
</dbReference>
<accession>A0A5B2X5Y3</accession>
<evidence type="ECO:0000313" key="1">
    <source>
        <dbReference type="EMBL" id="KAA2258616.1"/>
    </source>
</evidence>
<dbReference type="EMBL" id="VUOB01000041">
    <property type="protein sequence ID" value="KAA2258616.1"/>
    <property type="molecule type" value="Genomic_DNA"/>
</dbReference>
<dbReference type="NCBIfam" id="TIGR03083">
    <property type="entry name" value="maleylpyruvate isomerase family mycothiol-dependent enzyme"/>
    <property type="match status" value="1"/>
</dbReference>
<name>A0A5B2X5Y3_9PSEU</name>
<reference evidence="1 2" key="2">
    <citation type="submission" date="2019-09" db="EMBL/GenBank/DDBJ databases">
        <authorList>
            <person name="Jin C."/>
        </authorList>
    </citation>
    <scope>NUCLEOTIDE SEQUENCE [LARGE SCALE GENOMIC DNA]</scope>
    <source>
        <strain evidence="1 2">AN110305</strain>
    </source>
</reference>
<dbReference type="RefSeq" id="WP_149851613.1">
    <property type="nucleotide sequence ID" value="NZ_VUOB01000041.1"/>
</dbReference>
<protein>
    <submittedName>
        <fullName evidence="1">TIGR03085 family protein</fullName>
    </submittedName>
</protein>
<gene>
    <name evidence="1" type="ORF">F0L68_22480</name>
</gene>
<reference evidence="1 2" key="1">
    <citation type="submission" date="2019-09" db="EMBL/GenBank/DDBJ databases">
        <title>Goodfellowia gen. nov., a new genus of the Pseudonocardineae related to Actinoalloteichus, containing Goodfellowia coeruleoviolacea gen. nov., comb. nov. gen. nov., comb. nov.</title>
        <authorList>
            <person name="Labeda D."/>
        </authorList>
    </citation>
    <scope>NUCLEOTIDE SEQUENCE [LARGE SCALE GENOMIC DNA]</scope>
    <source>
        <strain evidence="1 2">AN110305</strain>
    </source>
</reference>
<dbReference type="NCBIfam" id="TIGR03085">
    <property type="entry name" value="TIGR03085 family metal-binding protein"/>
    <property type="match status" value="1"/>
</dbReference>
<dbReference type="InterPro" id="IPR017519">
    <property type="entry name" value="CHP03085"/>
</dbReference>
<organism evidence="1 2">
    <name type="scientific">Solihabitans fulvus</name>
    <dbReference type="NCBI Taxonomy" id="1892852"/>
    <lineage>
        <taxon>Bacteria</taxon>
        <taxon>Bacillati</taxon>
        <taxon>Actinomycetota</taxon>
        <taxon>Actinomycetes</taxon>
        <taxon>Pseudonocardiales</taxon>
        <taxon>Pseudonocardiaceae</taxon>
        <taxon>Solihabitans</taxon>
    </lineage>
</organism>
<evidence type="ECO:0000313" key="2">
    <source>
        <dbReference type="Proteomes" id="UP000323454"/>
    </source>
</evidence>
<proteinExistence type="predicted"/>
<keyword evidence="2" id="KW-1185">Reference proteome</keyword>